<dbReference type="EMBL" id="MUMY01000028">
    <property type="protein sequence ID" value="ONM46247.1"/>
    <property type="molecule type" value="Genomic_DNA"/>
</dbReference>
<sequence length="112" mass="12024">MDSEDDAAACTGGDQPRPPRRHRGITAPPIGQQGIDIGTRRVQPGPQLTSDISDELPYRPNLFRDNNMPLGGISPAETTFINLPGDPATTQNPNNHQQPGRSRQPGHSGNIP</sequence>
<feature type="compositionally biased region" description="Polar residues" evidence="1">
    <location>
        <begin position="88"/>
        <end position="112"/>
    </location>
</feature>
<dbReference type="AlphaFoldDB" id="A0A1W0B7S5"/>
<dbReference type="Proteomes" id="UP000188836">
    <property type="component" value="Unassembled WGS sequence"/>
</dbReference>
<dbReference type="RefSeq" id="WP_077121302.1">
    <property type="nucleotide sequence ID" value="NZ_LOKT01000014.1"/>
</dbReference>
<evidence type="ECO:0000313" key="2">
    <source>
        <dbReference type="EMBL" id="ONM46247.1"/>
    </source>
</evidence>
<keyword evidence="3" id="KW-1185">Reference proteome</keyword>
<feature type="region of interest" description="Disordered" evidence="1">
    <location>
        <begin position="1"/>
        <end position="112"/>
    </location>
</feature>
<gene>
    <name evidence="2" type="ORF">B0T46_23990</name>
</gene>
<protein>
    <submittedName>
        <fullName evidence="2">Uncharacterized protein</fullName>
    </submittedName>
</protein>
<accession>A0A1W0B7S5</accession>
<reference evidence="2 3" key="1">
    <citation type="journal article" date="2016" name="Antonie Van Leeuwenhoek">
        <title>Nocardia donostiensis sp. nov., isolated from human respiratory specimens.</title>
        <authorList>
            <person name="Ercibengoa M."/>
            <person name="Bell M."/>
            <person name="Marimon J.M."/>
            <person name="Humrighouse B."/>
            <person name="Klenk H.P."/>
            <person name="Potter G."/>
            <person name="Perez-Trallero E."/>
        </authorList>
    </citation>
    <scope>NUCLEOTIDE SEQUENCE [LARGE SCALE GENOMIC DNA]</scope>
    <source>
        <strain evidence="2 3">X1655</strain>
    </source>
</reference>
<comment type="caution">
    <text evidence="2">The sequence shown here is derived from an EMBL/GenBank/DDBJ whole genome shotgun (WGS) entry which is preliminary data.</text>
</comment>
<evidence type="ECO:0000256" key="1">
    <source>
        <dbReference type="SAM" id="MobiDB-lite"/>
    </source>
</evidence>
<proteinExistence type="predicted"/>
<organism evidence="2 3">
    <name type="scientific">Nocardia donostiensis</name>
    <dbReference type="NCBI Taxonomy" id="1538463"/>
    <lineage>
        <taxon>Bacteria</taxon>
        <taxon>Bacillati</taxon>
        <taxon>Actinomycetota</taxon>
        <taxon>Actinomycetes</taxon>
        <taxon>Mycobacteriales</taxon>
        <taxon>Nocardiaceae</taxon>
        <taxon>Nocardia</taxon>
    </lineage>
</organism>
<evidence type="ECO:0000313" key="3">
    <source>
        <dbReference type="Proteomes" id="UP000188836"/>
    </source>
</evidence>
<name>A0A1W0B7S5_9NOCA</name>